<reference evidence="8" key="2">
    <citation type="submission" date="2021-01" db="UniProtKB">
        <authorList>
            <consortium name="EnsemblMetazoa"/>
        </authorList>
    </citation>
    <scope>IDENTIFICATION</scope>
</reference>
<evidence type="ECO:0000256" key="4">
    <source>
        <dbReference type="ARBA" id="ARBA00022989"/>
    </source>
</evidence>
<feature type="transmembrane region" description="Helical" evidence="7">
    <location>
        <begin position="63"/>
        <end position="84"/>
    </location>
</feature>
<dbReference type="PANTHER" id="PTHR23320:SF165">
    <property type="entry name" value="MARVEL DOMAIN-CONTAINING PROTEIN"/>
    <property type="match status" value="1"/>
</dbReference>
<keyword evidence="5 7" id="KW-0472">Membrane</keyword>
<evidence type="ECO:0000256" key="7">
    <source>
        <dbReference type="SAM" id="Phobius"/>
    </source>
</evidence>
<sequence>MTSTSNPAPVTSFVYGTPQAQNEPCSSYLAPIKTTAIIQLVGGCLLVVLGIVAIILMARMSYFATAIWSGILIFGVTGVIGIVAGNNGNKCLVRTYLGMSIVGCLMGLALFFMYMFGAILEGQWRYSWENGYYYPWPGCQPGNYYSWIPNCAYSEAARVTFNCLISITGCLLFVTCTVSASYGCCASCKGYESYCKKCCCNGSGCGQCCTPAPQPVTAIFQAQGPTVATQGHQQVHAQAGMYIVQQGPAPVIQYPQVAMPMPATTNQGQAPYHVVSPAIQAPPQPQPIPGHMHAQQPNPVAPPTYYDAGQFPPVELPESKA</sequence>
<dbReference type="RefSeq" id="XP_011675757.1">
    <property type="nucleotide sequence ID" value="XM_011677455.2"/>
</dbReference>
<dbReference type="PANTHER" id="PTHR23320">
    <property type="entry name" value="MEMBRANE-SPANNING 4-DOMAINS SUBFAMILY A MS4A -RELATED"/>
    <property type="match status" value="1"/>
</dbReference>
<dbReference type="AlphaFoldDB" id="A0A7M7HPT1"/>
<dbReference type="KEGG" id="spu:100889319"/>
<evidence type="ECO:0000256" key="2">
    <source>
        <dbReference type="ARBA" id="ARBA00009565"/>
    </source>
</evidence>
<comment type="subcellular location">
    <subcellularLocation>
        <location evidence="1">Membrane</location>
        <topology evidence="1">Multi-pass membrane protein</topology>
    </subcellularLocation>
</comment>
<dbReference type="GeneID" id="100889319"/>
<evidence type="ECO:0000313" key="8">
    <source>
        <dbReference type="EnsemblMetazoa" id="XP_011675757"/>
    </source>
</evidence>
<dbReference type="OMA" id="DIRFAGM"/>
<dbReference type="EnsemblMetazoa" id="XM_011677455">
    <property type="protein sequence ID" value="XP_011675757"/>
    <property type="gene ID" value="LOC100889319"/>
</dbReference>
<evidence type="ECO:0000256" key="5">
    <source>
        <dbReference type="ARBA" id="ARBA00023136"/>
    </source>
</evidence>
<keyword evidence="4 7" id="KW-1133">Transmembrane helix</keyword>
<feature type="region of interest" description="Disordered" evidence="6">
    <location>
        <begin position="290"/>
        <end position="321"/>
    </location>
</feature>
<evidence type="ECO:0000256" key="3">
    <source>
        <dbReference type="ARBA" id="ARBA00022692"/>
    </source>
</evidence>
<feature type="transmembrane region" description="Helical" evidence="7">
    <location>
        <begin position="36"/>
        <end position="56"/>
    </location>
</feature>
<keyword evidence="9" id="KW-1185">Reference proteome</keyword>
<evidence type="ECO:0000313" key="9">
    <source>
        <dbReference type="Proteomes" id="UP000007110"/>
    </source>
</evidence>
<reference evidence="9" key="1">
    <citation type="submission" date="2015-02" db="EMBL/GenBank/DDBJ databases">
        <title>Genome sequencing for Strongylocentrotus purpuratus.</title>
        <authorList>
            <person name="Murali S."/>
            <person name="Liu Y."/>
            <person name="Vee V."/>
            <person name="English A."/>
            <person name="Wang M."/>
            <person name="Skinner E."/>
            <person name="Han Y."/>
            <person name="Muzny D.M."/>
            <person name="Worley K.C."/>
            <person name="Gibbs R.A."/>
        </authorList>
    </citation>
    <scope>NUCLEOTIDE SEQUENCE</scope>
</reference>
<accession>A0A7M7HPT1</accession>
<evidence type="ECO:0000256" key="1">
    <source>
        <dbReference type="ARBA" id="ARBA00004141"/>
    </source>
</evidence>
<dbReference type="Proteomes" id="UP000007110">
    <property type="component" value="Unassembled WGS sequence"/>
</dbReference>
<evidence type="ECO:0000256" key="6">
    <source>
        <dbReference type="SAM" id="MobiDB-lite"/>
    </source>
</evidence>
<dbReference type="GO" id="GO:0016020">
    <property type="term" value="C:membrane"/>
    <property type="evidence" value="ECO:0007669"/>
    <property type="project" value="UniProtKB-SubCell"/>
</dbReference>
<feature type="transmembrane region" description="Helical" evidence="7">
    <location>
        <begin position="96"/>
        <end position="120"/>
    </location>
</feature>
<protein>
    <submittedName>
        <fullName evidence="8">Uncharacterized protein</fullName>
    </submittedName>
</protein>
<dbReference type="InterPro" id="IPR030417">
    <property type="entry name" value="MS4A"/>
</dbReference>
<dbReference type="OrthoDB" id="7733275at2759"/>
<dbReference type="Pfam" id="PF04103">
    <property type="entry name" value="CD20"/>
    <property type="match status" value="1"/>
</dbReference>
<organism evidence="8 9">
    <name type="scientific">Strongylocentrotus purpuratus</name>
    <name type="common">Purple sea urchin</name>
    <dbReference type="NCBI Taxonomy" id="7668"/>
    <lineage>
        <taxon>Eukaryota</taxon>
        <taxon>Metazoa</taxon>
        <taxon>Echinodermata</taxon>
        <taxon>Eleutherozoa</taxon>
        <taxon>Echinozoa</taxon>
        <taxon>Echinoidea</taxon>
        <taxon>Euechinoidea</taxon>
        <taxon>Echinacea</taxon>
        <taxon>Camarodonta</taxon>
        <taxon>Echinidea</taxon>
        <taxon>Strongylocentrotidae</taxon>
        <taxon>Strongylocentrotus</taxon>
    </lineage>
</organism>
<proteinExistence type="inferred from homology"/>
<dbReference type="InterPro" id="IPR007237">
    <property type="entry name" value="CD20-like"/>
</dbReference>
<keyword evidence="3 7" id="KW-0812">Transmembrane</keyword>
<comment type="similarity">
    <text evidence="2">Belongs to the MS4A family.</text>
</comment>
<name>A0A7M7HPT1_STRPU</name>
<dbReference type="InParanoid" id="A0A7M7HPT1"/>